<keyword evidence="15" id="KW-1185">Reference proteome</keyword>
<evidence type="ECO:0000256" key="10">
    <source>
        <dbReference type="ARBA" id="ARBA00063537"/>
    </source>
</evidence>
<dbReference type="InterPro" id="IPR027417">
    <property type="entry name" value="P-loop_NTPase"/>
</dbReference>
<feature type="region of interest" description="Disordered" evidence="12">
    <location>
        <begin position="85"/>
        <end position="146"/>
    </location>
</feature>
<dbReference type="PROSITE" id="PS00301">
    <property type="entry name" value="G_TR_1"/>
    <property type="match status" value="1"/>
</dbReference>
<keyword evidence="7" id="KW-0648">Protein biosynthesis</keyword>
<keyword evidence="6" id="KW-0810">Translation regulation</keyword>
<dbReference type="GO" id="GO:0005525">
    <property type="term" value="F:GTP binding"/>
    <property type="evidence" value="ECO:0007669"/>
    <property type="project" value="UniProtKB-KW"/>
</dbReference>
<dbReference type="Pfam" id="PF03144">
    <property type="entry name" value="GTP_EFTU_D2"/>
    <property type="match status" value="1"/>
</dbReference>
<evidence type="ECO:0000256" key="12">
    <source>
        <dbReference type="SAM" id="MobiDB-lite"/>
    </source>
</evidence>
<dbReference type="GO" id="GO:0006417">
    <property type="term" value="P:regulation of translation"/>
    <property type="evidence" value="ECO:0007669"/>
    <property type="project" value="UniProtKB-KW"/>
</dbReference>
<accession>A0AAV5RV59</accession>
<evidence type="ECO:0000256" key="11">
    <source>
        <dbReference type="ARBA" id="ARBA00074866"/>
    </source>
</evidence>
<protein>
    <recommendedName>
        <fullName evidence="11">Elongation factor 1 alpha-like protein</fullName>
    </recommendedName>
</protein>
<dbReference type="InterPro" id="IPR000795">
    <property type="entry name" value="T_Tr_GTP-bd_dom"/>
</dbReference>
<dbReference type="Pfam" id="PF08938">
    <property type="entry name" value="HBS1_N"/>
    <property type="match status" value="1"/>
</dbReference>
<dbReference type="InterPro" id="IPR050100">
    <property type="entry name" value="TRAFAC_GTPase_members"/>
</dbReference>
<keyword evidence="5" id="KW-0378">Hydrolase</keyword>
<dbReference type="PROSITE" id="PS51722">
    <property type="entry name" value="G_TR_2"/>
    <property type="match status" value="1"/>
</dbReference>
<dbReference type="GO" id="GO:0006412">
    <property type="term" value="P:translation"/>
    <property type="evidence" value="ECO:0007669"/>
    <property type="project" value="UniProtKB-KW"/>
</dbReference>
<dbReference type="InterPro" id="IPR009001">
    <property type="entry name" value="Transl_elong_EF1A/Init_IF2_C"/>
</dbReference>
<keyword evidence="4" id="KW-0547">Nucleotide-binding</keyword>
<name>A0AAV5RV59_MAUHU</name>
<dbReference type="InterPro" id="IPR009000">
    <property type="entry name" value="Transl_B-barrel_sf"/>
</dbReference>
<dbReference type="InterPro" id="IPR004161">
    <property type="entry name" value="EFTu-like_2"/>
</dbReference>
<sequence>MAYYSDQDDYNDDIPDFQDEAEFDDYLNDEEYDLINQTFPGLKKKMQEDNYVGWDNLAVKLALFDNDFDSDAAFASLRKQFKKKKVASTPAPAPQAAPKNSAKKVTEDLKKLNIKSNNDDDDDDDWLDDDDDDEPRKKRHEEEEATVIHHKKITVPKKPRNPIDIPKYLETAKPHLSFVVLGHVDAGKSTLMGRLLYDIGAVETGKIRKLKKESESIGKGSFHLAWVMDQTAEERERGVTVSICTSDFETQDANFTIVDAPGHRDFVPNAIAGVSQADVAVLSIDCGTDAFESGFDLDGQTKEHTILAKSMDVNYIIVAMNKMDSVNWSESRFIDIKKKLGAFFNDVGFNESQIRWVPLSGFSGAGVYKSPYPAEQNWYNGPNLVSTLEDVAKILGTEAKKHVLDVPFLYSILEVINSKKNDEAVVSGRVESGSIQPGESITIYPSEQSVIVDKILTGREKEQTNIAIKGDFVTLKLRQAFPEDIRSGDLCASVDYEVNASQTFKLQMLTFKMNRPLLPGTPVMLFRGVVEQPARINKLISVVDKKDPSVVLKSKVRHLSSNQAAIVEVELTERKRQIPMLRFDENKHLGRVVLRKDGRTIATGKVLDL</sequence>
<comment type="subunit">
    <text evidence="10">Component of the Dom34-Hbs1 complex, also named Pelota-HBS1L complex, composed of dom34 and hbs1.</text>
</comment>
<comment type="catalytic activity">
    <reaction evidence="9">
        <text>GTP + H2O = GDP + phosphate + H(+)</text>
        <dbReference type="Rhea" id="RHEA:19669"/>
        <dbReference type="ChEBI" id="CHEBI:15377"/>
        <dbReference type="ChEBI" id="CHEBI:15378"/>
        <dbReference type="ChEBI" id="CHEBI:37565"/>
        <dbReference type="ChEBI" id="CHEBI:43474"/>
        <dbReference type="ChEBI" id="CHEBI:58189"/>
    </reaction>
    <physiologicalReaction direction="left-to-right" evidence="9">
        <dbReference type="Rhea" id="RHEA:19670"/>
    </physiologicalReaction>
</comment>
<evidence type="ECO:0000256" key="3">
    <source>
        <dbReference type="ARBA" id="ARBA00022490"/>
    </source>
</evidence>
<dbReference type="CDD" id="cd04093">
    <property type="entry name" value="HBS1_C_III"/>
    <property type="match status" value="1"/>
</dbReference>
<organism evidence="14 15">
    <name type="scientific">Maudiozyma humilis</name>
    <name type="common">Sour dough yeast</name>
    <name type="synonym">Kazachstania humilis</name>
    <dbReference type="NCBI Taxonomy" id="51915"/>
    <lineage>
        <taxon>Eukaryota</taxon>
        <taxon>Fungi</taxon>
        <taxon>Dikarya</taxon>
        <taxon>Ascomycota</taxon>
        <taxon>Saccharomycotina</taxon>
        <taxon>Saccharomycetes</taxon>
        <taxon>Saccharomycetales</taxon>
        <taxon>Saccharomycetaceae</taxon>
        <taxon>Maudiozyma</taxon>
    </lineage>
</organism>
<keyword evidence="8" id="KW-0342">GTP-binding</keyword>
<dbReference type="Pfam" id="PF22594">
    <property type="entry name" value="GTP-eEF1A_C"/>
    <property type="match status" value="1"/>
</dbReference>
<feature type="compositionally biased region" description="Acidic residues" evidence="12">
    <location>
        <begin position="119"/>
        <end position="133"/>
    </location>
</feature>
<dbReference type="Gene3D" id="2.40.30.10">
    <property type="entry name" value="Translation factors"/>
    <property type="match status" value="2"/>
</dbReference>
<gene>
    <name evidence="14" type="ORF">DAKH74_016180</name>
</gene>
<evidence type="ECO:0000256" key="6">
    <source>
        <dbReference type="ARBA" id="ARBA00022845"/>
    </source>
</evidence>
<dbReference type="EMBL" id="BTGD01000003">
    <property type="protein sequence ID" value="GMM55002.1"/>
    <property type="molecule type" value="Genomic_DNA"/>
</dbReference>
<feature type="domain" description="Tr-type G" evidence="13">
    <location>
        <begin position="173"/>
        <end position="396"/>
    </location>
</feature>
<dbReference type="AlphaFoldDB" id="A0AAV5RV59"/>
<evidence type="ECO:0000256" key="4">
    <source>
        <dbReference type="ARBA" id="ARBA00022741"/>
    </source>
</evidence>
<evidence type="ECO:0000313" key="15">
    <source>
        <dbReference type="Proteomes" id="UP001377567"/>
    </source>
</evidence>
<evidence type="ECO:0000256" key="2">
    <source>
        <dbReference type="ARBA" id="ARBA00007249"/>
    </source>
</evidence>
<dbReference type="InterPro" id="IPR054696">
    <property type="entry name" value="GTP-eEF1A_C"/>
</dbReference>
<dbReference type="GO" id="GO:0005737">
    <property type="term" value="C:cytoplasm"/>
    <property type="evidence" value="ECO:0007669"/>
    <property type="project" value="UniProtKB-SubCell"/>
</dbReference>
<dbReference type="InterPro" id="IPR015033">
    <property type="entry name" value="HBS1-like_N"/>
</dbReference>
<dbReference type="PANTHER" id="PTHR23115">
    <property type="entry name" value="TRANSLATION FACTOR"/>
    <property type="match status" value="1"/>
</dbReference>
<evidence type="ECO:0000256" key="1">
    <source>
        <dbReference type="ARBA" id="ARBA00004496"/>
    </source>
</evidence>
<dbReference type="SUPFAM" id="SSF52540">
    <property type="entry name" value="P-loop containing nucleoside triphosphate hydrolases"/>
    <property type="match status" value="1"/>
</dbReference>
<dbReference type="GO" id="GO:1990533">
    <property type="term" value="C:Dom34-Hbs1 complex"/>
    <property type="evidence" value="ECO:0007669"/>
    <property type="project" value="UniProtKB-ARBA"/>
</dbReference>
<dbReference type="CDD" id="cd01883">
    <property type="entry name" value="EF1_alpha"/>
    <property type="match status" value="1"/>
</dbReference>
<proteinExistence type="inferred from homology"/>
<reference evidence="14 15" key="1">
    <citation type="journal article" date="2023" name="Elife">
        <title>Identification of key yeast species and microbe-microbe interactions impacting larval growth of Drosophila in the wild.</title>
        <authorList>
            <person name="Mure A."/>
            <person name="Sugiura Y."/>
            <person name="Maeda R."/>
            <person name="Honda K."/>
            <person name="Sakurai N."/>
            <person name="Takahashi Y."/>
            <person name="Watada M."/>
            <person name="Katoh T."/>
            <person name="Gotoh A."/>
            <person name="Gotoh Y."/>
            <person name="Taniguchi I."/>
            <person name="Nakamura K."/>
            <person name="Hayashi T."/>
            <person name="Katayama T."/>
            <person name="Uemura T."/>
            <person name="Hattori Y."/>
        </authorList>
    </citation>
    <scope>NUCLEOTIDE SEQUENCE [LARGE SCALE GENOMIC DNA]</scope>
    <source>
        <strain evidence="14 15">KH-74</strain>
    </source>
</reference>
<comment type="subcellular location">
    <subcellularLocation>
        <location evidence="1">Cytoplasm</location>
    </subcellularLocation>
</comment>
<dbReference type="FunFam" id="2.40.30.10:FF:000070">
    <property type="entry name" value="Translation elongation factor EF-1 subunit"/>
    <property type="match status" value="1"/>
</dbReference>
<evidence type="ECO:0000313" key="14">
    <source>
        <dbReference type="EMBL" id="GMM55002.1"/>
    </source>
</evidence>
<evidence type="ECO:0000256" key="5">
    <source>
        <dbReference type="ARBA" id="ARBA00022801"/>
    </source>
</evidence>
<evidence type="ECO:0000256" key="8">
    <source>
        <dbReference type="ARBA" id="ARBA00023134"/>
    </source>
</evidence>
<dbReference type="FunFam" id="3.40.50.300:FF:000204">
    <property type="entry name" value="Translation elongation factor Tu"/>
    <property type="match status" value="1"/>
</dbReference>
<evidence type="ECO:0000256" key="9">
    <source>
        <dbReference type="ARBA" id="ARBA00049117"/>
    </source>
</evidence>
<keyword evidence="3" id="KW-0963">Cytoplasm</keyword>
<dbReference type="InterPro" id="IPR031157">
    <property type="entry name" value="G_TR_CS"/>
</dbReference>
<dbReference type="GO" id="GO:0003924">
    <property type="term" value="F:GTPase activity"/>
    <property type="evidence" value="ECO:0007669"/>
    <property type="project" value="InterPro"/>
</dbReference>
<comment type="caution">
    <text evidence="14">The sequence shown here is derived from an EMBL/GenBank/DDBJ whole genome shotgun (WGS) entry which is preliminary data.</text>
</comment>
<evidence type="ECO:0000256" key="7">
    <source>
        <dbReference type="ARBA" id="ARBA00022917"/>
    </source>
</evidence>
<dbReference type="PRINTS" id="PR00315">
    <property type="entry name" value="ELONGATNFCT"/>
</dbReference>
<dbReference type="SUPFAM" id="SSF50465">
    <property type="entry name" value="EF-Tu/eEF-1alpha/eIF2-gamma C-terminal domain"/>
    <property type="match status" value="1"/>
</dbReference>
<comment type="similarity">
    <text evidence="2">Belongs to the TRAFAC class translation factor GTPase superfamily. Classic translation factor GTPase family. EF-Tu/EF-1A subfamily.</text>
</comment>
<dbReference type="Pfam" id="PF00009">
    <property type="entry name" value="GTP_EFTU"/>
    <property type="match status" value="1"/>
</dbReference>
<dbReference type="Proteomes" id="UP001377567">
    <property type="component" value="Unassembled WGS sequence"/>
</dbReference>
<evidence type="ECO:0000259" key="13">
    <source>
        <dbReference type="PROSITE" id="PS51722"/>
    </source>
</evidence>
<dbReference type="SUPFAM" id="SSF50447">
    <property type="entry name" value="Translation proteins"/>
    <property type="match status" value="1"/>
</dbReference>
<dbReference type="Gene3D" id="3.40.50.300">
    <property type="entry name" value="P-loop containing nucleotide triphosphate hydrolases"/>
    <property type="match status" value="1"/>
</dbReference>